<name>A0ABT6JJ15_9GAMM</name>
<dbReference type="Pfam" id="PF03721">
    <property type="entry name" value="UDPG_MGDP_dh_N"/>
    <property type="match status" value="1"/>
</dbReference>
<dbReference type="InterPro" id="IPR014026">
    <property type="entry name" value="UDP-Glc/GDP-Man_DH_dimer"/>
</dbReference>
<dbReference type="PANTHER" id="PTHR43750">
    <property type="entry name" value="UDP-GLUCOSE 6-DEHYDROGENASE TUAD"/>
    <property type="match status" value="1"/>
</dbReference>
<dbReference type="SUPFAM" id="SSF51735">
    <property type="entry name" value="NAD(P)-binding Rossmann-fold domains"/>
    <property type="match status" value="1"/>
</dbReference>
<comment type="similarity">
    <text evidence="2 7">Belongs to the UDP-glucose/GDP-mannose dehydrogenase family.</text>
</comment>
<evidence type="ECO:0000256" key="2">
    <source>
        <dbReference type="ARBA" id="ARBA00006601"/>
    </source>
</evidence>
<accession>A0ABT6JJ15</accession>
<dbReference type="Proteomes" id="UP001156831">
    <property type="component" value="Unassembled WGS sequence"/>
</dbReference>
<dbReference type="EMBL" id="JARXRN010000020">
    <property type="protein sequence ID" value="MDH5830046.1"/>
    <property type="molecule type" value="Genomic_DNA"/>
</dbReference>
<dbReference type="InterPro" id="IPR014027">
    <property type="entry name" value="UDP-Glc/GDP-Man_DH_C"/>
</dbReference>
<keyword evidence="4 7" id="KW-0560">Oxidoreductase</keyword>
<dbReference type="InterPro" id="IPR036291">
    <property type="entry name" value="NAD(P)-bd_dom_sf"/>
</dbReference>
<dbReference type="PIRSF" id="PIRSF500134">
    <property type="entry name" value="UDPglc_DH_bac"/>
    <property type="match status" value="1"/>
</dbReference>
<dbReference type="NCBIfam" id="TIGR03026">
    <property type="entry name" value="NDP-sugDHase"/>
    <property type="match status" value="1"/>
</dbReference>
<comment type="catalytic activity">
    <reaction evidence="6 7">
        <text>UDP-alpha-D-glucose + 2 NAD(+) + H2O = UDP-alpha-D-glucuronate + 2 NADH + 3 H(+)</text>
        <dbReference type="Rhea" id="RHEA:23596"/>
        <dbReference type="ChEBI" id="CHEBI:15377"/>
        <dbReference type="ChEBI" id="CHEBI:15378"/>
        <dbReference type="ChEBI" id="CHEBI:57540"/>
        <dbReference type="ChEBI" id="CHEBI:57945"/>
        <dbReference type="ChEBI" id="CHEBI:58052"/>
        <dbReference type="ChEBI" id="CHEBI:58885"/>
        <dbReference type="EC" id="1.1.1.22"/>
    </reaction>
</comment>
<comment type="caution">
    <text evidence="9">The sequence shown here is derived from an EMBL/GenBank/DDBJ whole genome shotgun (WGS) entry which is preliminary data.</text>
</comment>
<comment type="pathway">
    <text evidence="1">Nucleotide-sugar biosynthesis; UDP-alpha-D-glucuronate biosynthesis; UDP-alpha-D-glucuronate from UDP-alpha-D-glucose: step 1/1.</text>
</comment>
<dbReference type="InterPro" id="IPR017476">
    <property type="entry name" value="UDP-Glc/GDP-Man"/>
</dbReference>
<dbReference type="SMART" id="SM00984">
    <property type="entry name" value="UDPG_MGDP_dh_C"/>
    <property type="match status" value="1"/>
</dbReference>
<sequence>MSNVAVFGLGYVGCVTGACLAKDGHTVIGVDIDQDKVAEINAGQAPIRENGLDELVAAQVAAGRLRATTDTALAVAGSDVAMIAVGTPSMEDGSVTTHVLESVIAGIGTALRAAPKAYHVVIRSTLLPGLLETQMQPILDKALGADFPADVVLCNNPEFLREGSALKDYYHPPYVLVGADDEAQAQPVLDLYAAVDAKKFVTDSRTAALVKYACNNFHAVKVTFANEIGAVAKAMGADGHAVMKLVCEDTKLNISPAYMRPGFAFGGSCLPKDLRAISRFAEHEALRLNMLSSVMASNESQLKRALKLVRDTGRKQIGLVGLSFKNGTDDLRESPMVELVETLTGWGHQVKIYDPNVTLGRLRGRNLSYIDRHLPHLAQMLVSEPSEVLDHAEVLLLCTDVADAHDWRAEASGRVFDLRTDLARPVSDASEALAEARAARAA</sequence>
<evidence type="ECO:0000259" key="8">
    <source>
        <dbReference type="SMART" id="SM00984"/>
    </source>
</evidence>
<dbReference type="SUPFAM" id="SSF52413">
    <property type="entry name" value="UDP-glucose/GDP-mannose dehydrogenase C-terminal domain"/>
    <property type="match status" value="1"/>
</dbReference>
<evidence type="ECO:0000313" key="10">
    <source>
        <dbReference type="Proteomes" id="UP001156831"/>
    </source>
</evidence>
<dbReference type="Gene3D" id="1.20.5.170">
    <property type="match status" value="1"/>
</dbReference>
<dbReference type="InterPro" id="IPR028357">
    <property type="entry name" value="UDPglc_DH_bac"/>
</dbReference>
<proteinExistence type="inferred from homology"/>
<protein>
    <recommendedName>
        <fullName evidence="3 7">UDP-glucose 6-dehydrogenase</fullName>
        <ecNumber evidence="3 7">1.1.1.22</ecNumber>
    </recommendedName>
</protein>
<evidence type="ECO:0000256" key="1">
    <source>
        <dbReference type="ARBA" id="ARBA00004701"/>
    </source>
</evidence>
<dbReference type="SUPFAM" id="SSF48179">
    <property type="entry name" value="6-phosphogluconate dehydrogenase C-terminal domain-like"/>
    <property type="match status" value="1"/>
</dbReference>
<gene>
    <name evidence="9" type="ORF">QFW80_05870</name>
</gene>
<dbReference type="EC" id="1.1.1.22" evidence="3 7"/>
<feature type="domain" description="UDP-glucose/GDP-mannose dehydrogenase C-terminal" evidence="8">
    <location>
        <begin position="318"/>
        <end position="424"/>
    </location>
</feature>
<organism evidence="9 10">
    <name type="scientific">Luteimonas rhizosphaericola</name>
    <dbReference type="NCBI Taxonomy" id="3042024"/>
    <lineage>
        <taxon>Bacteria</taxon>
        <taxon>Pseudomonadati</taxon>
        <taxon>Pseudomonadota</taxon>
        <taxon>Gammaproteobacteria</taxon>
        <taxon>Lysobacterales</taxon>
        <taxon>Lysobacteraceae</taxon>
        <taxon>Luteimonas</taxon>
    </lineage>
</organism>
<dbReference type="InterPro" id="IPR008927">
    <property type="entry name" value="6-PGluconate_DH-like_C_sf"/>
</dbReference>
<dbReference type="InterPro" id="IPR001732">
    <property type="entry name" value="UDP-Glc/GDP-Man_DH_N"/>
</dbReference>
<keyword evidence="5 7" id="KW-0520">NAD</keyword>
<evidence type="ECO:0000256" key="6">
    <source>
        <dbReference type="ARBA" id="ARBA00047473"/>
    </source>
</evidence>
<evidence type="ECO:0000256" key="7">
    <source>
        <dbReference type="PIRNR" id="PIRNR000124"/>
    </source>
</evidence>
<dbReference type="RefSeq" id="WP_280600499.1">
    <property type="nucleotide sequence ID" value="NZ_JARXRN010000020.1"/>
</dbReference>
<evidence type="ECO:0000313" key="9">
    <source>
        <dbReference type="EMBL" id="MDH5830046.1"/>
    </source>
</evidence>
<reference evidence="9 10" key="1">
    <citation type="submission" date="2023-04" db="EMBL/GenBank/DDBJ databases">
        <title>Luteimonas sp. M1R5S18.</title>
        <authorList>
            <person name="Sun J.-Q."/>
        </authorList>
    </citation>
    <scope>NUCLEOTIDE SEQUENCE [LARGE SCALE GENOMIC DNA]</scope>
    <source>
        <strain evidence="9 10">M1R5S18</strain>
    </source>
</reference>
<dbReference type="PIRSF" id="PIRSF000124">
    <property type="entry name" value="UDPglc_GDPman_dh"/>
    <property type="match status" value="1"/>
</dbReference>
<dbReference type="Gene3D" id="3.40.50.720">
    <property type="entry name" value="NAD(P)-binding Rossmann-like Domain"/>
    <property type="match status" value="2"/>
</dbReference>
<dbReference type="Pfam" id="PF03720">
    <property type="entry name" value="UDPG_MGDP_dh_C"/>
    <property type="match status" value="1"/>
</dbReference>
<evidence type="ECO:0000256" key="4">
    <source>
        <dbReference type="ARBA" id="ARBA00023002"/>
    </source>
</evidence>
<keyword evidence="10" id="KW-1185">Reference proteome</keyword>
<evidence type="ECO:0000256" key="5">
    <source>
        <dbReference type="ARBA" id="ARBA00023027"/>
    </source>
</evidence>
<evidence type="ECO:0000256" key="3">
    <source>
        <dbReference type="ARBA" id="ARBA00012954"/>
    </source>
</evidence>
<dbReference type="InterPro" id="IPR036220">
    <property type="entry name" value="UDP-Glc/GDP-Man_DH_C_sf"/>
</dbReference>
<dbReference type="Pfam" id="PF00984">
    <property type="entry name" value="UDPG_MGDP_dh"/>
    <property type="match status" value="1"/>
</dbReference>
<dbReference type="PANTHER" id="PTHR43750:SF1">
    <property type="entry name" value="GDP-MANNOSE 6-DEHYDROGENASE"/>
    <property type="match status" value="1"/>
</dbReference>